<dbReference type="InterPro" id="IPR013538">
    <property type="entry name" value="ASHA1/2-like_C"/>
</dbReference>
<proteinExistence type="inferred from homology"/>
<dbReference type="EMBL" id="JABDJR010000444">
    <property type="protein sequence ID" value="NNF07291.1"/>
    <property type="molecule type" value="Genomic_DNA"/>
</dbReference>
<dbReference type="AlphaFoldDB" id="A0A7Y2E8S3"/>
<organism evidence="3 4">
    <name type="scientific">Eiseniibacteriota bacterium</name>
    <dbReference type="NCBI Taxonomy" id="2212470"/>
    <lineage>
        <taxon>Bacteria</taxon>
        <taxon>Candidatus Eiseniibacteriota</taxon>
    </lineage>
</organism>
<comment type="similarity">
    <text evidence="1">Belongs to the AHA1 family.</text>
</comment>
<gene>
    <name evidence="3" type="ORF">HKN21_11070</name>
</gene>
<evidence type="ECO:0000313" key="4">
    <source>
        <dbReference type="Proteomes" id="UP000547674"/>
    </source>
</evidence>
<name>A0A7Y2E8S3_UNCEI</name>
<sequence>MTQAPPTMNPELKLDIHIEASSEKVWNALTDNIGEWWPSEFFIGGKEGERSYHLEAKPGGRMYESYKDGGGLVWGTVAHIVQGQKMQLTSYRFPTWGGPTVSFYEYKLTPTDSGCTLSFSEASVGNWSEKNNADMKHGWTFLFDGVLKAYCEGREKPSWEG</sequence>
<dbReference type="CDD" id="cd07814">
    <property type="entry name" value="SRPBCC_CalC_Aha1-like"/>
    <property type="match status" value="1"/>
</dbReference>
<protein>
    <submittedName>
        <fullName evidence="3">SRPBCC domain-containing protein</fullName>
    </submittedName>
</protein>
<dbReference type="Gene3D" id="3.30.530.20">
    <property type="match status" value="1"/>
</dbReference>
<dbReference type="Pfam" id="PF08327">
    <property type="entry name" value="AHSA1"/>
    <property type="match status" value="1"/>
</dbReference>
<feature type="domain" description="Activator of Hsp90 ATPase homologue 1/2-like C-terminal" evidence="2">
    <location>
        <begin position="20"/>
        <end position="150"/>
    </location>
</feature>
<dbReference type="InterPro" id="IPR023393">
    <property type="entry name" value="START-like_dom_sf"/>
</dbReference>
<accession>A0A7Y2E8S3</accession>
<comment type="caution">
    <text evidence="3">The sequence shown here is derived from an EMBL/GenBank/DDBJ whole genome shotgun (WGS) entry which is preliminary data.</text>
</comment>
<evidence type="ECO:0000313" key="3">
    <source>
        <dbReference type="EMBL" id="NNF07291.1"/>
    </source>
</evidence>
<reference evidence="3 4" key="1">
    <citation type="submission" date="2020-03" db="EMBL/GenBank/DDBJ databases">
        <title>Metabolic flexibility allows generalist bacteria to become dominant in a frequently disturbed ecosystem.</title>
        <authorList>
            <person name="Chen Y.-J."/>
            <person name="Leung P.M."/>
            <person name="Bay S.K."/>
            <person name="Hugenholtz P."/>
            <person name="Kessler A.J."/>
            <person name="Shelley G."/>
            <person name="Waite D.W."/>
            <person name="Cook P.L."/>
            <person name="Greening C."/>
        </authorList>
    </citation>
    <scope>NUCLEOTIDE SEQUENCE [LARGE SCALE GENOMIC DNA]</scope>
    <source>
        <strain evidence="3">SS_bin_28</strain>
    </source>
</reference>
<evidence type="ECO:0000256" key="1">
    <source>
        <dbReference type="ARBA" id="ARBA00006817"/>
    </source>
</evidence>
<dbReference type="Proteomes" id="UP000547674">
    <property type="component" value="Unassembled WGS sequence"/>
</dbReference>
<evidence type="ECO:0000259" key="2">
    <source>
        <dbReference type="Pfam" id="PF08327"/>
    </source>
</evidence>
<dbReference type="SUPFAM" id="SSF55961">
    <property type="entry name" value="Bet v1-like"/>
    <property type="match status" value="1"/>
</dbReference>